<dbReference type="AlphaFoldDB" id="A0A0A2XNU2"/>
<accession>A0A0A2XNU2</accession>
<dbReference type="RefSeq" id="WP_039081780.1">
    <property type="nucleotide sequence ID" value="NZ_JPXR01000029.1"/>
</dbReference>
<keyword evidence="1" id="KW-0521">NADP</keyword>
<protein>
    <submittedName>
        <fullName evidence="3">Dihydrofolate reductase</fullName>
    </submittedName>
</protein>
<dbReference type="Gene3D" id="3.40.50.720">
    <property type="entry name" value="NAD(P)-binding Rossmann-like Domain"/>
    <property type="match status" value="1"/>
</dbReference>
<dbReference type="EMBL" id="JPXS01000011">
    <property type="protein sequence ID" value="KGQ33888.1"/>
    <property type="molecule type" value="Genomic_DNA"/>
</dbReference>
<dbReference type="PRINTS" id="PR00081">
    <property type="entry name" value="GDHRDH"/>
</dbReference>
<dbReference type="SUPFAM" id="SSF51735">
    <property type="entry name" value="NAD(P)-binding Rossmann-fold domains"/>
    <property type="match status" value="1"/>
</dbReference>
<gene>
    <name evidence="3" type="ORF">JP32_01605</name>
</gene>
<dbReference type="PANTHER" id="PTHR43639">
    <property type="entry name" value="OXIDOREDUCTASE, SHORT-CHAIN DEHYDROGENASE/REDUCTASE FAMILY (AFU_ORTHOLOGUE AFUA_5G02870)"/>
    <property type="match status" value="1"/>
</dbReference>
<organism evidence="3 4">
    <name type="scientific">Gallibacterium anatis</name>
    <dbReference type="NCBI Taxonomy" id="750"/>
    <lineage>
        <taxon>Bacteria</taxon>
        <taxon>Pseudomonadati</taxon>
        <taxon>Pseudomonadota</taxon>
        <taxon>Gammaproteobacteria</taxon>
        <taxon>Pasteurellales</taxon>
        <taxon>Pasteurellaceae</taxon>
        <taxon>Gallibacterium</taxon>
    </lineage>
</organism>
<evidence type="ECO:0000313" key="4">
    <source>
        <dbReference type="Proteomes" id="UP000030526"/>
    </source>
</evidence>
<dbReference type="Pfam" id="PF13561">
    <property type="entry name" value="adh_short_C2"/>
    <property type="match status" value="1"/>
</dbReference>
<dbReference type="Proteomes" id="UP000030526">
    <property type="component" value="Unassembled WGS sequence"/>
</dbReference>
<dbReference type="InterPro" id="IPR002347">
    <property type="entry name" value="SDR_fam"/>
</dbReference>
<proteinExistence type="predicted"/>
<comment type="caution">
    <text evidence="3">The sequence shown here is derived from an EMBL/GenBank/DDBJ whole genome shotgun (WGS) entry which is preliminary data.</text>
</comment>
<dbReference type="NCBIfam" id="NF005066">
    <property type="entry name" value="PRK06483.1"/>
    <property type="match status" value="1"/>
</dbReference>
<evidence type="ECO:0000256" key="1">
    <source>
        <dbReference type="ARBA" id="ARBA00022857"/>
    </source>
</evidence>
<evidence type="ECO:0000313" key="3">
    <source>
        <dbReference type="EMBL" id="KGQ33888.1"/>
    </source>
</evidence>
<sequence length="240" mass="27062">MKDAIIITGAGRRVGYVLAQHFAKKGENVVISYRHTYHQLTQLPKSVLQLQADFSELNNIERFVSQIKTHCESVKAVIHNASAWQAEQNADILQDSRLFQALMRIHAELPYLLNRQLFPLLHVSAQQRQATSDIIHITDFVAYKGSQKHLAYAASKAVLENLTLSFAAQYAPLVKVNSIAPSLIMFNENDSAEYQQKALQKSVMQKIGGYEEMIKAVEYLFSSQYITGETIKITGGRHLK</sequence>
<reference evidence="3 4" key="1">
    <citation type="submission" date="2014-08" db="EMBL/GenBank/DDBJ databases">
        <title>Chaperone-usher fimbriae in a diverse selection of Gallibacterium genomes.</title>
        <authorList>
            <person name="Kudirkiene E."/>
            <person name="Bager R.J."/>
            <person name="Johnson T.J."/>
            <person name="Bojesen A.M."/>
        </authorList>
    </citation>
    <scope>NUCLEOTIDE SEQUENCE [LARGE SCALE GENOMIC DNA]</scope>
    <source>
        <strain evidence="3 4">20558/3kl.</strain>
    </source>
</reference>
<dbReference type="InterPro" id="IPR036291">
    <property type="entry name" value="NAD(P)-bd_dom_sf"/>
</dbReference>
<dbReference type="PANTHER" id="PTHR43639:SF6">
    <property type="entry name" value="DIHYDROMONAPTERIN REDUCTASE"/>
    <property type="match status" value="1"/>
</dbReference>
<dbReference type="GO" id="GO:0016491">
    <property type="term" value="F:oxidoreductase activity"/>
    <property type="evidence" value="ECO:0007669"/>
    <property type="project" value="UniProtKB-KW"/>
</dbReference>
<keyword evidence="2" id="KW-0560">Oxidoreductase</keyword>
<evidence type="ECO:0000256" key="2">
    <source>
        <dbReference type="ARBA" id="ARBA00023002"/>
    </source>
</evidence>
<name>A0A0A2XNU2_9PAST</name>